<dbReference type="Pfam" id="PF03721">
    <property type="entry name" value="UDPG_MGDP_dh_N"/>
    <property type="match status" value="1"/>
</dbReference>
<dbReference type="SUPFAM" id="SSF48179">
    <property type="entry name" value="6-phosphogluconate dehydrogenase C-terminal domain-like"/>
    <property type="match status" value="1"/>
</dbReference>
<evidence type="ECO:0000313" key="14">
    <source>
        <dbReference type="Proteomes" id="UP000186268"/>
    </source>
</evidence>
<organism evidence="13 14">
    <name type="scientific">Xenorhabdus eapokensis</name>
    <dbReference type="NCBI Taxonomy" id="1873482"/>
    <lineage>
        <taxon>Bacteria</taxon>
        <taxon>Pseudomonadati</taxon>
        <taxon>Pseudomonadota</taxon>
        <taxon>Gammaproteobacteria</taxon>
        <taxon>Enterobacterales</taxon>
        <taxon>Morganellaceae</taxon>
        <taxon>Xenorhabdus</taxon>
    </lineage>
</organism>
<feature type="binding site" evidence="11">
    <location>
        <position position="269"/>
    </location>
    <ligand>
        <name>NAD(+)</name>
        <dbReference type="ChEBI" id="CHEBI:57540"/>
    </ligand>
</feature>
<dbReference type="InterPro" id="IPR036220">
    <property type="entry name" value="UDP-Glc/GDP-Man_DH_C_sf"/>
</dbReference>
<reference evidence="13 14" key="1">
    <citation type="submission" date="2016-09" db="EMBL/GenBank/DDBJ databases">
        <title>Xenorhabdus thuongxuanensis sp. nov. and Xenorhabdus eapokensis sp. nov., isolated from Steinernema species.</title>
        <authorList>
            <person name="Kaempfer P."/>
            <person name="Tobias N.J."/>
            <person name="Phan Ke L."/>
            <person name="Bode H.B."/>
            <person name="Glaeser S.P."/>
        </authorList>
    </citation>
    <scope>NUCLEOTIDE SEQUENCE [LARGE SCALE GENOMIC DNA]</scope>
    <source>
        <strain evidence="13 14">DL20</strain>
    </source>
</reference>
<keyword evidence="14" id="KW-1185">Reference proteome</keyword>
<dbReference type="SUPFAM" id="SSF51735">
    <property type="entry name" value="NAD(P)-binding Rossmann-fold domains"/>
    <property type="match status" value="1"/>
</dbReference>
<dbReference type="OrthoDB" id="9803238at2"/>
<dbReference type="PANTHER" id="PTHR43750">
    <property type="entry name" value="UDP-GLUCOSE 6-DEHYDROGENASE TUAD"/>
    <property type="match status" value="1"/>
</dbReference>
<evidence type="ECO:0000313" key="13">
    <source>
        <dbReference type="EMBL" id="OKP03241.1"/>
    </source>
</evidence>
<comment type="catalytic activity">
    <reaction evidence="7 8">
        <text>UDP-alpha-D-glucose + 2 NAD(+) + H2O = UDP-alpha-D-glucuronate + 2 NADH + 3 H(+)</text>
        <dbReference type="Rhea" id="RHEA:23596"/>
        <dbReference type="ChEBI" id="CHEBI:15377"/>
        <dbReference type="ChEBI" id="CHEBI:15378"/>
        <dbReference type="ChEBI" id="CHEBI:57540"/>
        <dbReference type="ChEBI" id="CHEBI:57945"/>
        <dbReference type="ChEBI" id="CHEBI:58052"/>
        <dbReference type="ChEBI" id="CHEBI:58885"/>
        <dbReference type="EC" id="1.1.1.22"/>
    </reaction>
</comment>
<dbReference type="PANTHER" id="PTHR43750:SF3">
    <property type="entry name" value="UDP-GLUCOSE 6-DEHYDROGENASE TUAD"/>
    <property type="match status" value="1"/>
</dbReference>
<feature type="binding site" evidence="10">
    <location>
        <position position="327"/>
    </location>
    <ligand>
        <name>substrate</name>
    </ligand>
</feature>
<dbReference type="InterPro" id="IPR014027">
    <property type="entry name" value="UDP-Glc/GDP-Man_DH_C"/>
</dbReference>
<dbReference type="InterPro" id="IPR008927">
    <property type="entry name" value="6-PGluconate_DH-like_C_sf"/>
</dbReference>
<dbReference type="GO" id="GO:0051287">
    <property type="term" value="F:NAD binding"/>
    <property type="evidence" value="ECO:0007669"/>
    <property type="project" value="InterPro"/>
</dbReference>
<evidence type="ECO:0000256" key="6">
    <source>
        <dbReference type="ARBA" id="ARBA00023027"/>
    </source>
</evidence>
<evidence type="ECO:0000256" key="2">
    <source>
        <dbReference type="ARBA" id="ARBA00006601"/>
    </source>
</evidence>
<feature type="binding site" evidence="11">
    <location>
        <position position="30"/>
    </location>
    <ligand>
        <name>NAD(+)</name>
        <dbReference type="ChEBI" id="CHEBI:57540"/>
    </ligand>
</feature>
<feature type="binding site" evidence="11">
    <location>
        <position position="35"/>
    </location>
    <ligand>
        <name>NAD(+)</name>
        <dbReference type="ChEBI" id="CHEBI:57540"/>
    </ligand>
</feature>
<feature type="binding site" evidence="10">
    <location>
        <position position="210"/>
    </location>
    <ligand>
        <name>substrate</name>
    </ligand>
</feature>
<feature type="binding site" evidence="11">
    <location>
        <position position="158"/>
    </location>
    <ligand>
        <name>NAD(+)</name>
        <dbReference type="ChEBI" id="CHEBI:57540"/>
    </ligand>
</feature>
<dbReference type="EC" id="1.1.1.22" evidence="3 8"/>
<evidence type="ECO:0000259" key="12">
    <source>
        <dbReference type="SMART" id="SM00984"/>
    </source>
</evidence>
<sequence>MKVTVFGIGYVGLVQATVFAEVGHDVLCVDVDAKKVENLKNGQIPIFEPGLTSLVKKNHAEGRLNFTTDAKAGIAHGKLQFIAVGTPPDEDGSADLKYVTAVARTIAENMDGYKVVVDKSTVPVGTADKVRAVMQATLAERNLELPFDVVSNPEFLKEGAAVADCMRPERIIIGCDNDDVVDVMRELYEPFNRNHDRMIVMDIRSAELTKYAANCMLATKISFMNEIANLAEMLGADIENVRQGIGSDSRIGYHFIYPGCGYGGSCFPKDVQALIRTSEQIGYTPKILQAVEQVNEKQKSKLPAFVRQHFGDDLSGKTFAIWGLSFKPNTDDMREASSRVLIETLWQYGAKVQAYDPEAMQEAQRIYGQRDDLSLMGTKEAALKGADALIICTEWQNFRAPDFDVIKDSLKTPVIFDGRNLYDPERLQSRGFTYYGIGRGASIKPVI</sequence>
<gene>
    <name evidence="13" type="ORF">Xedl_01837</name>
</gene>
<evidence type="ECO:0000256" key="11">
    <source>
        <dbReference type="PIRSR" id="PIRSR500134-3"/>
    </source>
</evidence>
<dbReference type="GO" id="GO:0006065">
    <property type="term" value="P:UDP-glucuronate biosynthetic process"/>
    <property type="evidence" value="ECO:0007669"/>
    <property type="project" value="UniProtKB-UniPathway"/>
</dbReference>
<dbReference type="InterPro" id="IPR017476">
    <property type="entry name" value="UDP-Glc/GDP-Man"/>
</dbReference>
<dbReference type="InterPro" id="IPR014026">
    <property type="entry name" value="UDP-Glc/GDP-Man_DH_dimer"/>
</dbReference>
<comment type="similarity">
    <text evidence="2 8">Belongs to the UDP-glucose/GDP-mannose dehydrogenase family.</text>
</comment>
<dbReference type="InterPro" id="IPR001732">
    <property type="entry name" value="UDP-Glc/GDP-Man_DH_N"/>
</dbReference>
<keyword evidence="6 8" id="KW-0520">NAD</keyword>
<dbReference type="AlphaFoldDB" id="A0A1Q5TSR0"/>
<dbReference type="UniPathway" id="UPA00038">
    <property type="reaction ID" value="UER00491"/>
</dbReference>
<feature type="domain" description="UDP-glucose/GDP-mannose dehydrogenase C-terminal" evidence="12">
    <location>
        <begin position="320"/>
        <end position="424"/>
    </location>
</feature>
<dbReference type="Gene3D" id="3.40.50.720">
    <property type="entry name" value="NAD(P)-binding Rossmann-like Domain"/>
    <property type="match status" value="2"/>
</dbReference>
<dbReference type="NCBIfam" id="TIGR03026">
    <property type="entry name" value="NDP-sugDHase"/>
    <property type="match status" value="1"/>
</dbReference>
<evidence type="ECO:0000256" key="3">
    <source>
        <dbReference type="ARBA" id="ARBA00012954"/>
    </source>
</evidence>
<feature type="binding site" evidence="10">
    <location>
        <position position="263"/>
    </location>
    <ligand>
        <name>substrate</name>
    </ligand>
</feature>
<dbReference type="RefSeq" id="WP_074023501.1">
    <property type="nucleotide sequence ID" value="NZ_CAWNAG010000002.1"/>
</dbReference>
<evidence type="ECO:0000256" key="9">
    <source>
        <dbReference type="PIRSR" id="PIRSR500134-1"/>
    </source>
</evidence>
<dbReference type="STRING" id="1873482.Xedl_01837"/>
<evidence type="ECO:0000256" key="7">
    <source>
        <dbReference type="ARBA" id="ARBA00047473"/>
    </source>
</evidence>
<feature type="binding site" evidence="11">
    <location>
        <position position="86"/>
    </location>
    <ligand>
        <name>NAD(+)</name>
        <dbReference type="ChEBI" id="CHEBI:57540"/>
    </ligand>
</feature>
<dbReference type="InterPro" id="IPR036291">
    <property type="entry name" value="NAD(P)-bd_dom_sf"/>
</dbReference>
<protein>
    <recommendedName>
        <fullName evidence="4 8">UDP-glucose 6-dehydrogenase</fullName>
        <ecNumber evidence="3 8">1.1.1.22</ecNumber>
    </recommendedName>
</protein>
<evidence type="ECO:0000256" key="5">
    <source>
        <dbReference type="ARBA" id="ARBA00023002"/>
    </source>
</evidence>
<evidence type="ECO:0000256" key="10">
    <source>
        <dbReference type="PIRSR" id="PIRSR500134-2"/>
    </source>
</evidence>
<dbReference type="Proteomes" id="UP000186268">
    <property type="component" value="Unassembled WGS sequence"/>
</dbReference>
<feature type="binding site" evidence="11">
    <location>
        <position position="121"/>
    </location>
    <ligand>
        <name>NAD(+)</name>
        <dbReference type="ChEBI" id="CHEBI:57540"/>
    </ligand>
</feature>
<feature type="binding site" evidence="10">
    <location>
        <begin position="255"/>
        <end position="259"/>
    </location>
    <ligand>
        <name>substrate</name>
    </ligand>
</feature>
<dbReference type="PIRSF" id="PIRSF000124">
    <property type="entry name" value="UDPglc_GDPman_dh"/>
    <property type="match status" value="1"/>
</dbReference>
<evidence type="ECO:0000256" key="8">
    <source>
        <dbReference type="PIRNR" id="PIRNR000124"/>
    </source>
</evidence>
<feature type="binding site" evidence="11">
    <location>
        <position position="334"/>
    </location>
    <ligand>
        <name>NAD(+)</name>
        <dbReference type="ChEBI" id="CHEBI:57540"/>
    </ligand>
</feature>
<dbReference type="InterPro" id="IPR028357">
    <property type="entry name" value="UDPglc_DH_bac"/>
</dbReference>
<feature type="binding site" evidence="10">
    <location>
        <begin position="155"/>
        <end position="158"/>
    </location>
    <ligand>
        <name>substrate</name>
    </ligand>
</feature>
<dbReference type="GO" id="GO:0003979">
    <property type="term" value="F:UDP-glucose 6-dehydrogenase activity"/>
    <property type="evidence" value="ECO:0007669"/>
    <property type="project" value="UniProtKB-EC"/>
</dbReference>
<dbReference type="Pfam" id="PF00984">
    <property type="entry name" value="UDPG_MGDP_dh"/>
    <property type="match status" value="1"/>
</dbReference>
<accession>A0A1Q5TSR0</accession>
<dbReference type="PIRSF" id="PIRSF500134">
    <property type="entry name" value="UDPglc_DH_bac"/>
    <property type="match status" value="1"/>
</dbReference>
<evidence type="ECO:0000256" key="1">
    <source>
        <dbReference type="ARBA" id="ARBA00004701"/>
    </source>
</evidence>
<name>A0A1Q5TSR0_9GAMM</name>
<dbReference type="Pfam" id="PF03720">
    <property type="entry name" value="UDPG_MGDP_dh_C"/>
    <property type="match status" value="1"/>
</dbReference>
<evidence type="ECO:0000256" key="4">
    <source>
        <dbReference type="ARBA" id="ARBA00015132"/>
    </source>
</evidence>
<feature type="active site" description="Nucleophile" evidence="9">
    <location>
        <position position="266"/>
    </location>
</feature>
<dbReference type="SMART" id="SM00984">
    <property type="entry name" value="UDPG_MGDP_dh_C"/>
    <property type="match status" value="1"/>
</dbReference>
<keyword evidence="5 8" id="KW-0560">Oxidoreductase</keyword>
<dbReference type="GO" id="GO:0000271">
    <property type="term" value="P:polysaccharide biosynthetic process"/>
    <property type="evidence" value="ECO:0007669"/>
    <property type="project" value="InterPro"/>
</dbReference>
<dbReference type="Gene3D" id="1.20.5.100">
    <property type="entry name" value="Cytochrome c1, transmembrane anchor, C-terminal"/>
    <property type="match status" value="1"/>
</dbReference>
<comment type="caution">
    <text evidence="13">The sequence shown here is derived from an EMBL/GenBank/DDBJ whole genome shotgun (WGS) entry which is preliminary data.</text>
</comment>
<proteinExistence type="inferred from homology"/>
<comment type="pathway">
    <text evidence="1">Nucleotide-sugar biosynthesis; UDP-alpha-D-glucuronate biosynthesis; UDP-alpha-D-glucuronate from UDP-alpha-D-glucose: step 1/1.</text>
</comment>
<dbReference type="SUPFAM" id="SSF52413">
    <property type="entry name" value="UDP-glucose/GDP-mannose dehydrogenase C-terminal domain"/>
    <property type="match status" value="1"/>
</dbReference>
<dbReference type="EMBL" id="MKGQ01000010">
    <property type="protein sequence ID" value="OKP03241.1"/>
    <property type="molecule type" value="Genomic_DNA"/>
</dbReference>